<dbReference type="GO" id="GO:0046872">
    <property type="term" value="F:metal ion binding"/>
    <property type="evidence" value="ECO:0007669"/>
    <property type="project" value="UniProtKB-KW"/>
</dbReference>
<dbReference type="Gene3D" id="3.90.1590.10">
    <property type="entry name" value="glutathione-dependent formaldehyde- activating enzyme (gfa)"/>
    <property type="match status" value="1"/>
</dbReference>
<evidence type="ECO:0000313" key="6">
    <source>
        <dbReference type="EMBL" id="KAF9533190.1"/>
    </source>
</evidence>
<comment type="caution">
    <text evidence="6">The sequence shown here is derived from an EMBL/GenBank/DDBJ whole genome shotgun (WGS) entry which is preliminary data.</text>
</comment>
<keyword evidence="3" id="KW-0862">Zinc</keyword>
<keyword evidence="7" id="KW-1185">Reference proteome</keyword>
<protein>
    <submittedName>
        <fullName evidence="6">Mss4-like protein</fullName>
    </submittedName>
</protein>
<accession>A0A9P6EPU9</accession>
<evidence type="ECO:0000256" key="4">
    <source>
        <dbReference type="ARBA" id="ARBA00023239"/>
    </source>
</evidence>
<dbReference type="Proteomes" id="UP000807306">
    <property type="component" value="Unassembled WGS sequence"/>
</dbReference>
<dbReference type="PANTHER" id="PTHR33337">
    <property type="entry name" value="GFA DOMAIN-CONTAINING PROTEIN"/>
    <property type="match status" value="1"/>
</dbReference>
<dbReference type="Gene3D" id="2.170.150.70">
    <property type="match status" value="1"/>
</dbReference>
<dbReference type="Pfam" id="PF04828">
    <property type="entry name" value="GFA"/>
    <property type="match status" value="1"/>
</dbReference>
<organism evidence="6 7">
    <name type="scientific">Crepidotus variabilis</name>
    <dbReference type="NCBI Taxonomy" id="179855"/>
    <lineage>
        <taxon>Eukaryota</taxon>
        <taxon>Fungi</taxon>
        <taxon>Dikarya</taxon>
        <taxon>Basidiomycota</taxon>
        <taxon>Agaricomycotina</taxon>
        <taxon>Agaricomycetes</taxon>
        <taxon>Agaricomycetidae</taxon>
        <taxon>Agaricales</taxon>
        <taxon>Agaricineae</taxon>
        <taxon>Crepidotaceae</taxon>
        <taxon>Crepidotus</taxon>
    </lineage>
</organism>
<reference evidence="6" key="1">
    <citation type="submission" date="2020-11" db="EMBL/GenBank/DDBJ databases">
        <authorList>
            <consortium name="DOE Joint Genome Institute"/>
            <person name="Ahrendt S."/>
            <person name="Riley R."/>
            <person name="Andreopoulos W."/>
            <person name="Labutti K."/>
            <person name="Pangilinan J."/>
            <person name="Ruiz-Duenas F.J."/>
            <person name="Barrasa J.M."/>
            <person name="Sanchez-Garcia M."/>
            <person name="Camarero S."/>
            <person name="Miyauchi S."/>
            <person name="Serrano A."/>
            <person name="Linde D."/>
            <person name="Babiker R."/>
            <person name="Drula E."/>
            <person name="Ayuso-Fernandez I."/>
            <person name="Pacheco R."/>
            <person name="Padilla G."/>
            <person name="Ferreira P."/>
            <person name="Barriuso J."/>
            <person name="Kellner H."/>
            <person name="Castanera R."/>
            <person name="Alfaro M."/>
            <person name="Ramirez L."/>
            <person name="Pisabarro A.G."/>
            <person name="Kuo A."/>
            <person name="Tritt A."/>
            <person name="Lipzen A."/>
            <person name="He G."/>
            <person name="Yan M."/>
            <person name="Ng V."/>
            <person name="Cullen D."/>
            <person name="Martin F."/>
            <person name="Rosso M.-N."/>
            <person name="Henrissat B."/>
            <person name="Hibbett D."/>
            <person name="Martinez A.T."/>
            <person name="Grigoriev I.V."/>
        </authorList>
    </citation>
    <scope>NUCLEOTIDE SEQUENCE</scope>
    <source>
        <strain evidence="6">CBS 506.95</strain>
    </source>
</reference>
<evidence type="ECO:0000256" key="3">
    <source>
        <dbReference type="ARBA" id="ARBA00022833"/>
    </source>
</evidence>
<dbReference type="InterPro" id="IPR006913">
    <property type="entry name" value="CENP-V/GFA"/>
</dbReference>
<dbReference type="EMBL" id="MU157829">
    <property type="protein sequence ID" value="KAF9533190.1"/>
    <property type="molecule type" value="Genomic_DNA"/>
</dbReference>
<comment type="similarity">
    <text evidence="1">Belongs to the Gfa family.</text>
</comment>
<dbReference type="InterPro" id="IPR011057">
    <property type="entry name" value="Mss4-like_sf"/>
</dbReference>
<proteinExistence type="inferred from homology"/>
<evidence type="ECO:0000256" key="1">
    <source>
        <dbReference type="ARBA" id="ARBA00005495"/>
    </source>
</evidence>
<dbReference type="AlphaFoldDB" id="A0A9P6EPU9"/>
<evidence type="ECO:0000313" key="7">
    <source>
        <dbReference type="Proteomes" id="UP000807306"/>
    </source>
</evidence>
<sequence>MSITYVKASCHCGLNAFQIPLLNSTLPQAADMCHCDTCRHITGQMFVHCAMIEGPPLAVDSGTTPETHKPADLSKLTKYQASDKVIRYFCPKCSAYLLYDIRFTATPFWAVSSGAMERTEGLVKVGYHMFVGDTLDGGVADHYLHLNGKELPRYEGWEGSKQLSLGWKSDNLASLIAKGEDRLNAYCHCKAISIYLTRPKQEDAKDAAKWWLIPANEDDPNSKPRYVAGHCFCNSCRLTSGSLFVSHLIAPRANMFDAHTDLPIMLAIPKDGSTNPNRPKDLVQYPSSPGVFRESCGRCGASVFFWSKKAEGGFFPVHEGDETAVLDVHMGLIDEQAGGARSEGWVSFHEKIIHGEDAVDKATAEAVQASIKPNQVSSS</sequence>
<evidence type="ECO:0000256" key="2">
    <source>
        <dbReference type="ARBA" id="ARBA00022723"/>
    </source>
</evidence>
<dbReference type="OrthoDB" id="5422068at2759"/>
<gene>
    <name evidence="6" type="ORF">CPB83DRAFT_534771</name>
</gene>
<keyword evidence="2" id="KW-0479">Metal-binding</keyword>
<dbReference type="PANTHER" id="PTHR33337:SF40">
    <property type="entry name" value="CENP-V_GFA DOMAIN-CONTAINING PROTEIN-RELATED"/>
    <property type="match status" value="1"/>
</dbReference>
<dbReference type="PROSITE" id="PS51891">
    <property type="entry name" value="CENP_V_GFA"/>
    <property type="match status" value="1"/>
</dbReference>
<dbReference type="GO" id="GO:0016846">
    <property type="term" value="F:carbon-sulfur lyase activity"/>
    <property type="evidence" value="ECO:0007669"/>
    <property type="project" value="InterPro"/>
</dbReference>
<evidence type="ECO:0000259" key="5">
    <source>
        <dbReference type="PROSITE" id="PS51891"/>
    </source>
</evidence>
<keyword evidence="4" id="KW-0456">Lyase</keyword>
<dbReference type="SUPFAM" id="SSF51316">
    <property type="entry name" value="Mss4-like"/>
    <property type="match status" value="2"/>
</dbReference>
<feature type="domain" description="CENP-V/GFA" evidence="5">
    <location>
        <begin position="6"/>
        <end position="131"/>
    </location>
</feature>
<name>A0A9P6EPU9_9AGAR</name>